<proteinExistence type="predicted"/>
<dbReference type="Proteomes" id="UP000230390">
    <property type="component" value="Unassembled WGS sequence"/>
</dbReference>
<protein>
    <recommendedName>
        <fullName evidence="4">Erythromycin esterase</fullName>
    </recommendedName>
</protein>
<dbReference type="SUPFAM" id="SSF159501">
    <property type="entry name" value="EreA/ChaN-like"/>
    <property type="match status" value="2"/>
</dbReference>
<evidence type="ECO:0008006" key="4">
    <source>
        <dbReference type="Google" id="ProtNLM"/>
    </source>
</evidence>
<dbReference type="InterPro" id="IPR052036">
    <property type="entry name" value="Hydrolase/PRTase-associated"/>
</dbReference>
<dbReference type="EMBL" id="PDOC01000002">
    <property type="protein sequence ID" value="PIL46352.1"/>
    <property type="molecule type" value="Genomic_DNA"/>
</dbReference>
<organism evidence="2 3">
    <name type="scientific">Massilia eurypsychrophila</name>
    <dbReference type="NCBI Taxonomy" id="1485217"/>
    <lineage>
        <taxon>Bacteria</taxon>
        <taxon>Pseudomonadati</taxon>
        <taxon>Pseudomonadota</taxon>
        <taxon>Betaproteobacteria</taxon>
        <taxon>Burkholderiales</taxon>
        <taxon>Oxalobacteraceae</taxon>
        <taxon>Telluria group</taxon>
        <taxon>Massilia</taxon>
    </lineage>
</organism>
<dbReference type="PANTHER" id="PTHR31299">
    <property type="entry name" value="ESTERASE, PUTATIVE (AFU_ORTHOLOGUE AFUA_1G05850)-RELATED"/>
    <property type="match status" value="1"/>
</dbReference>
<evidence type="ECO:0000313" key="3">
    <source>
        <dbReference type="Proteomes" id="UP000230390"/>
    </source>
</evidence>
<sequence length="449" mass="47750">MKNPVCLLLLLLWSQTIAAQPIPVDVANLGFDQWKNGAPSGWVGTAAGFKASRDCAADQDGRCVLRIDSTDGYTAGSFLPLAQRIGLGAAAGRRLTLSGLIRTENVAGGAAALWLRADAPYGTTGWSPFSVTIPVPRNASGIVLGVMLTGKGTAWFDQLKLSADPSADVADAVLPAVKAIERPTPSQELLSDAALRLAPADIAPASAAWRADVASRVHPIRSLYSDDFSDLQFLKPVLAAKRVVQLGESGHGVAEFNLVKVRLIQFLHQQMGYDVIAFESSLPQCYLADQAIGSAMPIEVMKRCLFPIWHSNETLPLFDYLDASRKSGKRLTLAGFDTQDSSGGAGAPALLAPMLGLSAWARAPELDSSESALHKGASNERLAPDAVMSNAGARYAFVDFSTAKPAPATSWMFAPIVMRDWGVRPVTLIPASGYDGVLYIDTVTPPDYR</sequence>
<keyword evidence="1" id="KW-0732">Signal</keyword>
<reference evidence="2 3" key="1">
    <citation type="submission" date="2017-10" db="EMBL/GenBank/DDBJ databases">
        <title>Massilia psychrophilum sp. nov., a novel purple-pigmented bacterium isolated from Tianshan glacier, Xinjiang Municipality, China.</title>
        <authorList>
            <person name="Wang H."/>
        </authorList>
    </citation>
    <scope>NUCLEOTIDE SEQUENCE [LARGE SCALE GENOMIC DNA]</scope>
    <source>
        <strain evidence="2 3">JCM 30074</strain>
    </source>
</reference>
<keyword evidence="3" id="KW-1185">Reference proteome</keyword>
<comment type="caution">
    <text evidence="2">The sequence shown here is derived from an EMBL/GenBank/DDBJ whole genome shotgun (WGS) entry which is preliminary data.</text>
</comment>
<feature type="signal peptide" evidence="1">
    <location>
        <begin position="1"/>
        <end position="18"/>
    </location>
</feature>
<dbReference type="Gene3D" id="2.60.120.260">
    <property type="entry name" value="Galactose-binding domain-like"/>
    <property type="match status" value="1"/>
</dbReference>
<dbReference type="GO" id="GO:0046677">
    <property type="term" value="P:response to antibiotic"/>
    <property type="evidence" value="ECO:0007669"/>
    <property type="project" value="InterPro"/>
</dbReference>
<name>A0A2G8TJZ7_9BURK</name>
<gene>
    <name evidence="2" type="ORF">CR105_04570</name>
</gene>
<feature type="chain" id="PRO_5013909965" description="Erythromycin esterase" evidence="1">
    <location>
        <begin position="19"/>
        <end position="449"/>
    </location>
</feature>
<evidence type="ECO:0000256" key="1">
    <source>
        <dbReference type="SAM" id="SignalP"/>
    </source>
</evidence>
<dbReference type="AlphaFoldDB" id="A0A2G8TJZ7"/>
<dbReference type="Pfam" id="PF05139">
    <property type="entry name" value="Erythro_esteras"/>
    <property type="match status" value="1"/>
</dbReference>
<dbReference type="PANTHER" id="PTHR31299:SF0">
    <property type="entry name" value="ESTERASE, PUTATIVE (AFU_ORTHOLOGUE AFUA_1G05850)-RELATED"/>
    <property type="match status" value="1"/>
</dbReference>
<dbReference type="RefSeq" id="WP_180288086.1">
    <property type="nucleotide sequence ID" value="NZ_JBHLYV010000001.1"/>
</dbReference>
<accession>A0A2G8TJZ7</accession>
<evidence type="ECO:0000313" key="2">
    <source>
        <dbReference type="EMBL" id="PIL46352.1"/>
    </source>
</evidence>
<dbReference type="Gene3D" id="3.40.1660.10">
    <property type="entry name" value="EreA-like (biosynthetic domain)"/>
    <property type="match status" value="2"/>
</dbReference>
<dbReference type="InterPro" id="IPR007815">
    <property type="entry name" value="Emycin_Estase"/>
</dbReference>